<keyword evidence="3" id="KW-1185">Reference proteome</keyword>
<sequence>MASLPGPSTVPSFNQNLKANGFATGMNKILPVLPVLPVLPQRKFEFKMGTSSDSRGSASQINFSFKGGGNVASGSHQNGIDREISKENGFGPPTQIQSRSVLPAKSLFSQNGNTAQSNRFSFKLNPPGNLPRVNFGFPSSSSHQSSNQIKAREHPKSNGYFSVSYDDPAMKKPRLQ</sequence>
<reference evidence="2 3" key="1">
    <citation type="submission" date="2018-11" db="EMBL/GenBank/DDBJ databases">
        <authorList>
            <consortium name="Pathogen Informatics"/>
        </authorList>
    </citation>
    <scope>NUCLEOTIDE SEQUENCE [LARGE SCALE GENOMIC DNA]</scope>
</reference>
<feature type="region of interest" description="Disordered" evidence="1">
    <location>
        <begin position="135"/>
        <end position="176"/>
    </location>
</feature>
<proteinExistence type="predicted"/>
<protein>
    <submittedName>
        <fullName evidence="2">Uncharacterized protein</fullName>
    </submittedName>
</protein>
<feature type="region of interest" description="Disordered" evidence="1">
    <location>
        <begin position="68"/>
        <end position="94"/>
    </location>
</feature>
<organism evidence="2 3">
    <name type="scientific">Cylicostephanus goldi</name>
    <name type="common">Nematode worm</name>
    <dbReference type="NCBI Taxonomy" id="71465"/>
    <lineage>
        <taxon>Eukaryota</taxon>
        <taxon>Metazoa</taxon>
        <taxon>Ecdysozoa</taxon>
        <taxon>Nematoda</taxon>
        <taxon>Chromadorea</taxon>
        <taxon>Rhabditida</taxon>
        <taxon>Rhabditina</taxon>
        <taxon>Rhabditomorpha</taxon>
        <taxon>Strongyloidea</taxon>
        <taxon>Strongylidae</taxon>
        <taxon>Cylicostephanus</taxon>
    </lineage>
</organism>
<accession>A0A3P6RV21</accession>
<dbReference type="EMBL" id="UYRV01014110">
    <property type="protein sequence ID" value="VDK60073.1"/>
    <property type="molecule type" value="Genomic_DNA"/>
</dbReference>
<name>A0A3P6RV21_CYLGO</name>
<gene>
    <name evidence="2" type="ORF">CGOC_LOCUS4887</name>
</gene>
<dbReference type="Proteomes" id="UP000271889">
    <property type="component" value="Unassembled WGS sequence"/>
</dbReference>
<dbReference type="AlphaFoldDB" id="A0A3P6RV21"/>
<evidence type="ECO:0000313" key="2">
    <source>
        <dbReference type="EMBL" id="VDK60073.1"/>
    </source>
</evidence>
<evidence type="ECO:0000256" key="1">
    <source>
        <dbReference type="SAM" id="MobiDB-lite"/>
    </source>
</evidence>
<evidence type="ECO:0000313" key="3">
    <source>
        <dbReference type="Proteomes" id="UP000271889"/>
    </source>
</evidence>